<dbReference type="GO" id="GO:0046872">
    <property type="term" value="F:metal ion binding"/>
    <property type="evidence" value="ECO:0007669"/>
    <property type="project" value="UniProtKB-KW"/>
</dbReference>
<evidence type="ECO:0000256" key="2">
    <source>
        <dbReference type="ARBA" id="ARBA00022723"/>
    </source>
</evidence>
<evidence type="ECO:0000259" key="5">
    <source>
        <dbReference type="Pfam" id="PF12890"/>
    </source>
</evidence>
<dbReference type="GO" id="GO:0004038">
    <property type="term" value="F:allantoinase activity"/>
    <property type="evidence" value="ECO:0007669"/>
    <property type="project" value="TreeGrafter"/>
</dbReference>
<accession>A0A6J6F389</accession>
<dbReference type="NCBIfam" id="TIGR00857">
    <property type="entry name" value="pyrC_multi"/>
    <property type="match status" value="1"/>
</dbReference>
<dbReference type="NCBIfam" id="NF006836">
    <property type="entry name" value="PRK09357.1-1"/>
    <property type="match status" value="1"/>
</dbReference>
<name>A0A6J6F389_9ZZZZ</name>
<keyword evidence="2" id="KW-0479">Metal-binding</keyword>
<dbReference type="InterPro" id="IPR050138">
    <property type="entry name" value="DHOase/Allantoinase_Hydrolase"/>
</dbReference>
<keyword evidence="3" id="KW-0378">Hydrolase</keyword>
<dbReference type="InterPro" id="IPR032466">
    <property type="entry name" value="Metal_Hydrolase"/>
</dbReference>
<dbReference type="CDD" id="cd01317">
    <property type="entry name" value="DHOase_IIa"/>
    <property type="match status" value="1"/>
</dbReference>
<dbReference type="HAMAP" id="MF_00220_B">
    <property type="entry name" value="PyrC_classI_B"/>
    <property type="match status" value="1"/>
</dbReference>
<dbReference type="EMBL" id="CAEZUB010000006">
    <property type="protein sequence ID" value="CAB4583231.1"/>
    <property type="molecule type" value="Genomic_DNA"/>
</dbReference>
<dbReference type="PROSITE" id="PS00483">
    <property type="entry name" value="DIHYDROOROTASE_2"/>
    <property type="match status" value="1"/>
</dbReference>
<dbReference type="InterPro" id="IPR024403">
    <property type="entry name" value="DHOase_cat"/>
</dbReference>
<proteinExistence type="inferred from homology"/>
<dbReference type="Gene3D" id="3.20.20.140">
    <property type="entry name" value="Metal-dependent hydrolases"/>
    <property type="match status" value="1"/>
</dbReference>
<reference evidence="6" key="1">
    <citation type="submission" date="2020-05" db="EMBL/GenBank/DDBJ databases">
        <authorList>
            <person name="Chiriac C."/>
            <person name="Salcher M."/>
            <person name="Ghai R."/>
            <person name="Kavagutti S V."/>
        </authorList>
    </citation>
    <scope>NUCLEOTIDE SEQUENCE</scope>
</reference>
<dbReference type="PANTHER" id="PTHR43668:SF2">
    <property type="entry name" value="ALLANTOINASE"/>
    <property type="match status" value="1"/>
</dbReference>
<dbReference type="GO" id="GO:0004151">
    <property type="term" value="F:dihydroorotase activity"/>
    <property type="evidence" value="ECO:0007669"/>
    <property type="project" value="InterPro"/>
</dbReference>
<evidence type="ECO:0000313" key="6">
    <source>
        <dbReference type="EMBL" id="CAB4583231.1"/>
    </source>
</evidence>
<dbReference type="InterPro" id="IPR004722">
    <property type="entry name" value="DHOase"/>
</dbReference>
<dbReference type="SUPFAM" id="SSF51556">
    <property type="entry name" value="Metallo-dependent hydrolases"/>
    <property type="match status" value="1"/>
</dbReference>
<dbReference type="InterPro" id="IPR002195">
    <property type="entry name" value="Dihydroorotase_CS"/>
</dbReference>
<feature type="domain" description="Dihydroorotase catalytic" evidence="5">
    <location>
        <begin position="49"/>
        <end position="236"/>
    </location>
</feature>
<keyword evidence="4" id="KW-0665">Pyrimidine biosynthesis</keyword>
<gene>
    <name evidence="6" type="ORF">UFOPK1775_00125</name>
</gene>
<evidence type="ECO:0000256" key="1">
    <source>
        <dbReference type="ARBA" id="ARBA00001947"/>
    </source>
</evidence>
<comment type="cofactor">
    <cofactor evidence="1">
        <name>Zn(2+)</name>
        <dbReference type="ChEBI" id="CHEBI:29105"/>
    </cofactor>
</comment>
<sequence>MTSGRYLLTGLTLPNGDKTDIAISDGKISEIAENLSAAEGATKVDLAGSIALPGLVDLHTHLREPGKEDAETVLSGSMAAAKGGYVAVSAMANTSPVADTAGVVEQVYALGQSAGYVDVFPIGAVTQGLQGENLSEIGAMADSRAKVRVFSDDGSCVFDPLVMRRALEYVKKFDGVIAQHAQDPRLTQGAQMNEGEISSRLGLKGWPAVAEEAIIARDVLLADHVQSRLHICHLTTAGGVEIIRWAKARGINVTAEVTPHHLLLTDESALSYDPIFKVNPPLRTQKDVEALREGLADGTIDIVATDHAPHPAEAKECEWQEAAFGMLGLESALSIINQTMVATGLMNWEAVADRMSYAPARIARYSDHGAAIKVGAVANLTLINPTQTLRVDRDLVASRSRNTPFHGMDLQGSVTATFFKGHPTFLNGKLSSIYEARNQSGGR</sequence>
<evidence type="ECO:0000256" key="4">
    <source>
        <dbReference type="ARBA" id="ARBA00022975"/>
    </source>
</evidence>
<dbReference type="AlphaFoldDB" id="A0A6J6F389"/>
<protein>
    <submittedName>
        <fullName evidence="6">Unannotated protein</fullName>
    </submittedName>
</protein>
<dbReference type="PANTHER" id="PTHR43668">
    <property type="entry name" value="ALLANTOINASE"/>
    <property type="match status" value="1"/>
</dbReference>
<evidence type="ECO:0000256" key="3">
    <source>
        <dbReference type="ARBA" id="ARBA00022801"/>
    </source>
</evidence>
<dbReference type="InterPro" id="IPR011059">
    <property type="entry name" value="Metal-dep_hydrolase_composite"/>
</dbReference>
<dbReference type="GO" id="GO:0006145">
    <property type="term" value="P:purine nucleobase catabolic process"/>
    <property type="evidence" value="ECO:0007669"/>
    <property type="project" value="TreeGrafter"/>
</dbReference>
<organism evidence="6">
    <name type="scientific">freshwater metagenome</name>
    <dbReference type="NCBI Taxonomy" id="449393"/>
    <lineage>
        <taxon>unclassified sequences</taxon>
        <taxon>metagenomes</taxon>
        <taxon>ecological metagenomes</taxon>
    </lineage>
</organism>
<dbReference type="Pfam" id="PF12890">
    <property type="entry name" value="DHOase"/>
    <property type="match status" value="1"/>
</dbReference>
<dbReference type="Gene3D" id="2.30.40.10">
    <property type="entry name" value="Urease, subunit C, domain 1"/>
    <property type="match status" value="1"/>
</dbReference>
<dbReference type="GO" id="GO:0005737">
    <property type="term" value="C:cytoplasm"/>
    <property type="evidence" value="ECO:0007669"/>
    <property type="project" value="TreeGrafter"/>
</dbReference>
<dbReference type="GO" id="GO:0006221">
    <property type="term" value="P:pyrimidine nucleotide biosynthetic process"/>
    <property type="evidence" value="ECO:0007669"/>
    <property type="project" value="UniProtKB-KW"/>
</dbReference>
<dbReference type="SUPFAM" id="SSF51338">
    <property type="entry name" value="Composite domain of metallo-dependent hydrolases"/>
    <property type="match status" value="1"/>
</dbReference>